<organism evidence="1 2">
    <name type="scientific">Gossypium mustelinum</name>
    <name type="common">Cotton</name>
    <name type="synonym">Gossypium caicoense</name>
    <dbReference type="NCBI Taxonomy" id="34275"/>
    <lineage>
        <taxon>Eukaryota</taxon>
        <taxon>Viridiplantae</taxon>
        <taxon>Streptophyta</taxon>
        <taxon>Embryophyta</taxon>
        <taxon>Tracheophyta</taxon>
        <taxon>Spermatophyta</taxon>
        <taxon>Magnoliopsida</taxon>
        <taxon>eudicotyledons</taxon>
        <taxon>Gunneridae</taxon>
        <taxon>Pentapetalae</taxon>
        <taxon>rosids</taxon>
        <taxon>malvids</taxon>
        <taxon>Malvales</taxon>
        <taxon>Malvaceae</taxon>
        <taxon>Malvoideae</taxon>
        <taxon>Gossypium</taxon>
    </lineage>
</organism>
<evidence type="ECO:0000313" key="2">
    <source>
        <dbReference type="Proteomes" id="UP000323597"/>
    </source>
</evidence>
<protein>
    <submittedName>
        <fullName evidence="1">Uncharacterized protein</fullName>
    </submittedName>
</protein>
<accession>A0A5D2UKN0</accession>
<reference evidence="1 2" key="1">
    <citation type="submission" date="2019-07" db="EMBL/GenBank/DDBJ databases">
        <title>WGS assembly of Gossypium mustelinum.</title>
        <authorList>
            <person name="Chen Z.J."/>
            <person name="Sreedasyam A."/>
            <person name="Ando A."/>
            <person name="Song Q."/>
            <person name="De L."/>
            <person name="Hulse-Kemp A."/>
            <person name="Ding M."/>
            <person name="Ye W."/>
            <person name="Kirkbride R."/>
            <person name="Jenkins J."/>
            <person name="Plott C."/>
            <person name="Lovell J."/>
            <person name="Lin Y.-M."/>
            <person name="Vaughn R."/>
            <person name="Liu B."/>
            <person name="Li W."/>
            <person name="Simpson S."/>
            <person name="Scheffler B."/>
            <person name="Saski C."/>
            <person name="Grover C."/>
            <person name="Hu G."/>
            <person name="Conover J."/>
            <person name="Carlson J."/>
            <person name="Shu S."/>
            <person name="Boston L."/>
            <person name="Williams M."/>
            <person name="Peterson D."/>
            <person name="Mcgee K."/>
            <person name="Jones D."/>
            <person name="Wendel J."/>
            <person name="Stelly D."/>
            <person name="Grimwood J."/>
            <person name="Schmutz J."/>
        </authorList>
    </citation>
    <scope>NUCLEOTIDE SEQUENCE [LARGE SCALE GENOMIC DNA]</scope>
    <source>
        <strain evidence="1">1408120.09</strain>
    </source>
</reference>
<dbReference type="EMBL" id="CM017654">
    <property type="protein sequence ID" value="TYI77073.1"/>
    <property type="molecule type" value="Genomic_DNA"/>
</dbReference>
<proteinExistence type="predicted"/>
<dbReference type="Proteomes" id="UP000323597">
    <property type="component" value="Chromosome D06"/>
</dbReference>
<sequence length="41" mass="4944">MNIQKLTFRTLVSVNLHEFIGLTKRTYNSLQTRLHLSHYRI</sequence>
<evidence type="ECO:0000313" key="1">
    <source>
        <dbReference type="EMBL" id="TYI77073.1"/>
    </source>
</evidence>
<name>A0A5D2UKN0_GOSMU</name>
<keyword evidence="2" id="KW-1185">Reference proteome</keyword>
<gene>
    <name evidence="1" type="ORF">E1A91_D06G120500v1</name>
</gene>
<dbReference type="AlphaFoldDB" id="A0A5D2UKN0"/>